<keyword evidence="3" id="KW-1185">Reference proteome</keyword>
<sequence length="480" mass="53245">MHLKSKLNNHPKSKTTILFLCLLLLFANSCKKDAREKEQLEPVSTKKNVLLKSSPDFESRLEAIKKSFYLKKLDKKLRAKVNPNLNWVPDWSHPSAQVVSDSVSYVFYPLIGNLTKDGKLLIVEEQGSKSYLIIKNEKNFYCGMYYLPVNQNDPIPNNPPGRISLKNFTGNLLLRNLEKTESFIIDYKNGVVSEAYKKRGVEILKKVGANRQLLSSIETICHTEMSYCVYLPDSYACGGSLGAVMVVNCNMNPNWCGVTWSLVEYSEQQVCENVWFPDPPTNPEDNGGSGGGSGGGDDAEGGTDSNYLLPPPPESPIVNMKKFFSCFDQSRPAKLTVYAQKTFKSLPGHAFITIKQGANVMTVGFYPRNEFPATISGPGIMGDDSGHRYTVATNYGDITADQLKKIMNVFIAYSLTDYNLATNNCANPVLDTLNIIGVTDTKGITMPDTIWKLIQPYATSNDGNAPQTKRTCNSPSTRDR</sequence>
<comment type="caution">
    <text evidence="2">The sequence shown here is derived from an EMBL/GenBank/DDBJ whole genome shotgun (WGS) entry which is preliminary data.</text>
</comment>
<proteinExistence type="predicted"/>
<protein>
    <submittedName>
        <fullName evidence="2">Uncharacterized protein</fullName>
    </submittedName>
</protein>
<dbReference type="EMBL" id="JACRYL010000001">
    <property type="protein sequence ID" value="MBC6109151.1"/>
    <property type="molecule type" value="Genomic_DNA"/>
</dbReference>
<dbReference type="Proteomes" id="UP000652755">
    <property type="component" value="Unassembled WGS sequence"/>
</dbReference>
<dbReference type="RefSeq" id="WP_187069633.1">
    <property type="nucleotide sequence ID" value="NZ_JACRYL010000001.1"/>
</dbReference>
<feature type="region of interest" description="Disordered" evidence="1">
    <location>
        <begin position="274"/>
        <end position="311"/>
    </location>
</feature>
<organism evidence="2 3">
    <name type="scientific">Pedobacter fastidiosus</name>
    <dbReference type="NCBI Taxonomy" id="2765361"/>
    <lineage>
        <taxon>Bacteria</taxon>
        <taxon>Pseudomonadati</taxon>
        <taxon>Bacteroidota</taxon>
        <taxon>Sphingobacteriia</taxon>
        <taxon>Sphingobacteriales</taxon>
        <taxon>Sphingobacteriaceae</taxon>
        <taxon>Pedobacter</taxon>
    </lineage>
</organism>
<feature type="compositionally biased region" description="Gly residues" evidence="1">
    <location>
        <begin position="287"/>
        <end position="296"/>
    </location>
</feature>
<name>A0ABR7KM49_9SPHI</name>
<evidence type="ECO:0000256" key="1">
    <source>
        <dbReference type="SAM" id="MobiDB-lite"/>
    </source>
</evidence>
<evidence type="ECO:0000313" key="2">
    <source>
        <dbReference type="EMBL" id="MBC6109151.1"/>
    </source>
</evidence>
<evidence type="ECO:0000313" key="3">
    <source>
        <dbReference type="Proteomes" id="UP000652755"/>
    </source>
</evidence>
<reference evidence="2 3" key="1">
    <citation type="submission" date="2020-08" db="EMBL/GenBank/DDBJ databases">
        <authorList>
            <person name="Sun Q."/>
            <person name="Inoue M."/>
        </authorList>
    </citation>
    <scope>NUCLEOTIDE SEQUENCE [LARGE SCALE GENOMIC DNA]</scope>
    <source>
        <strain evidence="2 3">CCM 8938</strain>
    </source>
</reference>
<accession>A0ABR7KM49</accession>
<feature type="region of interest" description="Disordered" evidence="1">
    <location>
        <begin position="461"/>
        <end position="480"/>
    </location>
</feature>
<gene>
    <name evidence="2" type="ORF">H7U22_01830</name>
</gene>